<dbReference type="Gene3D" id="3.40.50.1220">
    <property type="entry name" value="TPP-binding domain"/>
    <property type="match status" value="1"/>
</dbReference>
<evidence type="ECO:0000256" key="8">
    <source>
        <dbReference type="ARBA" id="ARBA00022692"/>
    </source>
</evidence>
<dbReference type="PIRSF" id="PIRSF000204">
    <property type="entry name" value="PNTB"/>
    <property type="match status" value="1"/>
</dbReference>
<dbReference type="EC" id="7.1.1.1" evidence="4 15"/>
<name>A0A9W6NVI9_9PSEU</name>
<keyword evidence="13 15" id="KW-0472">Membrane</keyword>
<accession>A0A9W6NVI9</accession>
<keyword evidence="19" id="KW-1185">Reference proteome</keyword>
<evidence type="ECO:0000256" key="2">
    <source>
        <dbReference type="ARBA" id="ARBA00004429"/>
    </source>
</evidence>
<dbReference type="NCBIfam" id="NF006974">
    <property type="entry name" value="PRK09444.1"/>
    <property type="match status" value="1"/>
</dbReference>
<keyword evidence="12 15" id="KW-0520">NAD</keyword>
<comment type="subcellular location">
    <subcellularLocation>
        <location evidence="2">Cell inner membrane</location>
        <topology evidence="2">Multi-pass membrane protein</topology>
    </subcellularLocation>
</comment>
<evidence type="ECO:0000256" key="12">
    <source>
        <dbReference type="ARBA" id="ARBA00023027"/>
    </source>
</evidence>
<evidence type="ECO:0000256" key="9">
    <source>
        <dbReference type="ARBA" id="ARBA00022857"/>
    </source>
</evidence>
<feature type="transmembrane region" description="Helical" evidence="16">
    <location>
        <begin position="218"/>
        <end position="237"/>
    </location>
</feature>
<evidence type="ECO:0000256" key="11">
    <source>
        <dbReference type="ARBA" id="ARBA00022989"/>
    </source>
</evidence>
<dbReference type="PANTHER" id="PTHR44758:SF1">
    <property type="entry name" value="NAD(P) TRANSHYDROGENASE SUBUNIT BETA"/>
    <property type="match status" value="1"/>
</dbReference>
<evidence type="ECO:0000256" key="13">
    <source>
        <dbReference type="ARBA" id="ARBA00023136"/>
    </source>
</evidence>
<comment type="function">
    <text evidence="1 15">The transhydrogenation between NADH and NADP is coupled to respiration and ATP hydrolysis and functions as a proton pump across the membrane.</text>
</comment>
<evidence type="ECO:0000256" key="5">
    <source>
        <dbReference type="ARBA" id="ARBA00014581"/>
    </source>
</evidence>
<reference evidence="18" key="2">
    <citation type="submission" date="2023-01" db="EMBL/GenBank/DDBJ databases">
        <authorList>
            <person name="Sun Q."/>
            <person name="Evtushenko L."/>
        </authorList>
    </citation>
    <scope>NUCLEOTIDE SEQUENCE</scope>
    <source>
        <strain evidence="18">VKM Ac-1069</strain>
    </source>
</reference>
<proteinExistence type="inferred from homology"/>
<dbReference type="GO" id="GO:0050661">
    <property type="term" value="F:NADP binding"/>
    <property type="evidence" value="ECO:0007669"/>
    <property type="project" value="InterPro"/>
</dbReference>
<comment type="catalytic activity">
    <reaction evidence="14 15">
        <text>NAD(+) + NADPH + H(+)(in) = NADH + NADP(+) + H(+)(out)</text>
        <dbReference type="Rhea" id="RHEA:47992"/>
        <dbReference type="ChEBI" id="CHEBI:15378"/>
        <dbReference type="ChEBI" id="CHEBI:57540"/>
        <dbReference type="ChEBI" id="CHEBI:57783"/>
        <dbReference type="ChEBI" id="CHEBI:57945"/>
        <dbReference type="ChEBI" id="CHEBI:58349"/>
        <dbReference type="EC" id="7.1.1.1"/>
    </reaction>
</comment>
<evidence type="ECO:0000256" key="16">
    <source>
        <dbReference type="SAM" id="Phobius"/>
    </source>
</evidence>
<evidence type="ECO:0000256" key="7">
    <source>
        <dbReference type="ARBA" id="ARBA00022519"/>
    </source>
</evidence>
<keyword evidence="10 15" id="KW-1278">Translocase</keyword>
<dbReference type="AlphaFoldDB" id="A0A9W6NVI9"/>
<protein>
    <recommendedName>
        <fullName evidence="5 15">NAD(P) transhydrogenase subunit beta</fullName>
        <ecNumber evidence="4 15">7.1.1.1</ecNumber>
    </recommendedName>
    <alternativeName>
        <fullName evidence="15">Nicotinamide nucleotide transhydrogenase subunit beta</fullName>
    </alternativeName>
</protein>
<sequence length="466" mass="48239">MATWTTAAYLIAALLFVISLAGLSKHESSRAGVVFGITGMAIALVATAIVALGSASGLGIALLLVALVIGAAIGLWRARVVEMTGMPELIALMHSFVGLAAVLVGWNGYLEVESGHMELAGSLLGIHHGEVAIGVFIGAVTFTGSIVAYLKLSAKIKSAPLMLPGKNALNLGALLVFAALTVWFVITPALWILTVLTVLALLLGVHLVASIGGGDMPVVVSMLNSYSGWAAAASGFLLGNDLLIITGALVGSSGAYLSYIMCKAMNRSFISVIAGGFGATSSSAAAVEGEHREIDAAGVAELLAEASSVVITPGYGMAVAQAQYPVAELTRKLRDAGVNVRFGVHPVAGRLPGHMNVLLAEAQVPYDIVLEMDEINDDLAETDVVLVIGANDTVNPAASEDPGSPIAGMPVLKVWEAKDVIVFKRSMATGYAGVQNPLFFRENIQMLFGDAKDRVQDILVALPVRA</sequence>
<evidence type="ECO:0000259" key="17">
    <source>
        <dbReference type="Pfam" id="PF02233"/>
    </source>
</evidence>
<evidence type="ECO:0000256" key="1">
    <source>
        <dbReference type="ARBA" id="ARBA00003943"/>
    </source>
</evidence>
<dbReference type="SUPFAM" id="SSF52467">
    <property type="entry name" value="DHS-like NAD/FAD-binding domain"/>
    <property type="match status" value="1"/>
</dbReference>
<dbReference type="PANTHER" id="PTHR44758">
    <property type="entry name" value="NAD(P) TRANSHYDROGENASE SUBUNIT BETA"/>
    <property type="match status" value="1"/>
</dbReference>
<keyword evidence="8 16" id="KW-0812">Transmembrane</keyword>
<dbReference type="Proteomes" id="UP001143463">
    <property type="component" value="Unassembled WGS sequence"/>
</dbReference>
<evidence type="ECO:0000256" key="4">
    <source>
        <dbReference type="ARBA" id="ARBA00012943"/>
    </source>
</evidence>
<feature type="transmembrane region" description="Helical" evidence="16">
    <location>
        <begin position="6"/>
        <end position="24"/>
    </location>
</feature>
<reference evidence="18" key="1">
    <citation type="journal article" date="2014" name="Int. J. Syst. Evol. Microbiol.">
        <title>Complete genome sequence of Corynebacterium casei LMG S-19264T (=DSM 44701T), isolated from a smear-ripened cheese.</title>
        <authorList>
            <consortium name="US DOE Joint Genome Institute (JGI-PGF)"/>
            <person name="Walter F."/>
            <person name="Albersmeier A."/>
            <person name="Kalinowski J."/>
            <person name="Ruckert C."/>
        </authorList>
    </citation>
    <scope>NUCLEOTIDE SEQUENCE</scope>
    <source>
        <strain evidence="18">VKM Ac-1069</strain>
    </source>
</reference>
<dbReference type="Pfam" id="PF02233">
    <property type="entry name" value="PNTB"/>
    <property type="match status" value="1"/>
</dbReference>
<feature type="transmembrane region" description="Helical" evidence="16">
    <location>
        <begin position="31"/>
        <end position="52"/>
    </location>
</feature>
<feature type="transmembrane region" description="Helical" evidence="16">
    <location>
        <begin position="169"/>
        <end position="186"/>
    </location>
</feature>
<comment type="similarity">
    <text evidence="3 15">Belongs to the PNT beta subunit family.</text>
</comment>
<dbReference type="FunFam" id="3.40.50.1220:FF:000002">
    <property type="entry name" value="NAD(P) transhydrogenase subunit beta"/>
    <property type="match status" value="1"/>
</dbReference>
<dbReference type="InterPro" id="IPR012136">
    <property type="entry name" value="NADH_DH_b"/>
</dbReference>
<comment type="caution">
    <text evidence="18">The sequence shown here is derived from an EMBL/GenBank/DDBJ whole genome shotgun (WGS) entry which is preliminary data.</text>
</comment>
<dbReference type="RefSeq" id="WP_037041036.1">
    <property type="nucleotide sequence ID" value="NZ_BAAAUZ010000002.1"/>
</dbReference>
<feature type="domain" description="NADP transhydrogenase beta-like" evidence="17">
    <location>
        <begin position="6"/>
        <end position="459"/>
    </location>
</feature>
<dbReference type="GO" id="GO:0005886">
    <property type="term" value="C:plasma membrane"/>
    <property type="evidence" value="ECO:0007669"/>
    <property type="project" value="UniProtKB-SubCell"/>
</dbReference>
<feature type="transmembrane region" description="Helical" evidence="16">
    <location>
        <begin position="129"/>
        <end position="149"/>
    </location>
</feature>
<feature type="transmembrane region" description="Helical" evidence="16">
    <location>
        <begin position="243"/>
        <end position="262"/>
    </location>
</feature>
<dbReference type="GO" id="GO:0008750">
    <property type="term" value="F:proton-translocating NAD(P)+ transhydrogenase activity"/>
    <property type="evidence" value="ECO:0007669"/>
    <property type="project" value="UniProtKB-EC"/>
</dbReference>
<keyword evidence="7 15" id="KW-0997">Cell inner membrane</keyword>
<evidence type="ECO:0000256" key="15">
    <source>
        <dbReference type="PIRNR" id="PIRNR000204"/>
    </source>
</evidence>
<dbReference type="InterPro" id="IPR034300">
    <property type="entry name" value="PNTB-like"/>
</dbReference>
<keyword evidence="6 15" id="KW-1003">Cell membrane</keyword>
<evidence type="ECO:0000256" key="6">
    <source>
        <dbReference type="ARBA" id="ARBA00022475"/>
    </source>
</evidence>
<organism evidence="18 19">
    <name type="scientific">Pseudonocardia halophobica</name>
    <dbReference type="NCBI Taxonomy" id="29401"/>
    <lineage>
        <taxon>Bacteria</taxon>
        <taxon>Bacillati</taxon>
        <taxon>Actinomycetota</taxon>
        <taxon>Actinomycetes</taxon>
        <taxon>Pseudonocardiales</taxon>
        <taxon>Pseudonocardiaceae</taxon>
        <taxon>Pseudonocardia</taxon>
    </lineage>
</organism>
<evidence type="ECO:0000256" key="10">
    <source>
        <dbReference type="ARBA" id="ARBA00022967"/>
    </source>
</evidence>
<evidence type="ECO:0000313" key="19">
    <source>
        <dbReference type="Proteomes" id="UP001143463"/>
    </source>
</evidence>
<dbReference type="InterPro" id="IPR029035">
    <property type="entry name" value="DHS-like_NAD/FAD-binding_dom"/>
</dbReference>
<feature type="transmembrane region" description="Helical" evidence="16">
    <location>
        <begin position="89"/>
        <end position="109"/>
    </location>
</feature>
<keyword evidence="9 15" id="KW-0521">NADP</keyword>
<evidence type="ECO:0000313" key="18">
    <source>
        <dbReference type="EMBL" id="GLL10586.1"/>
    </source>
</evidence>
<evidence type="ECO:0000256" key="3">
    <source>
        <dbReference type="ARBA" id="ARBA00007919"/>
    </source>
</evidence>
<feature type="transmembrane region" description="Helical" evidence="16">
    <location>
        <begin position="192"/>
        <end position="211"/>
    </location>
</feature>
<dbReference type="EMBL" id="BSFQ01000005">
    <property type="protein sequence ID" value="GLL10586.1"/>
    <property type="molecule type" value="Genomic_DNA"/>
</dbReference>
<keyword evidence="11 16" id="KW-1133">Transmembrane helix</keyword>
<gene>
    <name evidence="18" type="primary">pntB_1</name>
    <name evidence="18" type="ORF">GCM10017577_17260</name>
</gene>
<feature type="transmembrane region" description="Helical" evidence="16">
    <location>
        <begin position="58"/>
        <end position="77"/>
    </location>
</feature>
<evidence type="ECO:0000256" key="14">
    <source>
        <dbReference type="ARBA" id="ARBA00048202"/>
    </source>
</evidence>